<accession>A0ABN6EQY0</accession>
<evidence type="ECO:0000313" key="3">
    <source>
        <dbReference type="Proteomes" id="UP001053296"/>
    </source>
</evidence>
<protein>
    <recommendedName>
        <fullName evidence="1">PilZ domain-containing protein</fullName>
    </recommendedName>
</protein>
<dbReference type="SUPFAM" id="SSF141371">
    <property type="entry name" value="PilZ domain-like"/>
    <property type="match status" value="1"/>
</dbReference>
<name>A0ABN6EQY0_9BACT</name>
<dbReference type="Pfam" id="PF07238">
    <property type="entry name" value="PilZ"/>
    <property type="match status" value="1"/>
</dbReference>
<reference evidence="2" key="1">
    <citation type="journal article" date="2022" name="Arch. Microbiol.">
        <title>Pseudodesulfovibrio sediminis sp. nov., a mesophilic and neutrophilic sulfate-reducing bacterium isolated from sediment of a brackish lake.</title>
        <authorList>
            <person name="Takahashi A."/>
            <person name="Kojima H."/>
            <person name="Watanabe M."/>
            <person name="Fukui M."/>
        </authorList>
    </citation>
    <scope>NUCLEOTIDE SEQUENCE</scope>
    <source>
        <strain evidence="2">SF6</strain>
    </source>
</reference>
<dbReference type="Gene3D" id="2.40.10.220">
    <property type="entry name" value="predicted glycosyltransferase like domains"/>
    <property type="match status" value="1"/>
</dbReference>
<dbReference type="EMBL" id="AP024485">
    <property type="protein sequence ID" value="BCS88827.1"/>
    <property type="molecule type" value="Genomic_DNA"/>
</dbReference>
<dbReference type="InterPro" id="IPR009875">
    <property type="entry name" value="PilZ_domain"/>
</dbReference>
<evidence type="ECO:0000313" key="2">
    <source>
        <dbReference type="EMBL" id="BCS88827.1"/>
    </source>
</evidence>
<feature type="domain" description="PilZ" evidence="1">
    <location>
        <begin position="4"/>
        <end position="97"/>
    </location>
</feature>
<keyword evidence="3" id="KW-1185">Reference proteome</keyword>
<evidence type="ECO:0000259" key="1">
    <source>
        <dbReference type="Pfam" id="PF07238"/>
    </source>
</evidence>
<dbReference type="Proteomes" id="UP001053296">
    <property type="component" value="Chromosome"/>
</dbReference>
<sequence length="117" mass="12961">MTNEKRHRTRVNAGFEAYVSMGDVIIPVATKNLSLKGALLTGCEDCIEGTKCELHLPLSPGIRIVVDGEIVRHGNGDAAMRFTEMDEMSFTSLHRLVTLNAQDPDAVDEEMLEIFQK</sequence>
<proteinExistence type="predicted"/>
<gene>
    <name evidence="2" type="ORF">PSDVSF_20690</name>
</gene>
<organism evidence="2 3">
    <name type="scientific">Pseudodesulfovibrio sediminis</name>
    <dbReference type="NCBI Taxonomy" id="2810563"/>
    <lineage>
        <taxon>Bacteria</taxon>
        <taxon>Pseudomonadati</taxon>
        <taxon>Thermodesulfobacteriota</taxon>
        <taxon>Desulfovibrionia</taxon>
        <taxon>Desulfovibrionales</taxon>
        <taxon>Desulfovibrionaceae</taxon>
    </lineage>
</organism>
<dbReference type="RefSeq" id="WP_229590812.1">
    <property type="nucleotide sequence ID" value="NZ_AP024485.1"/>
</dbReference>